<evidence type="ECO:0000313" key="10">
    <source>
        <dbReference type="Proteomes" id="UP000202485"/>
    </source>
</evidence>
<evidence type="ECO:0000256" key="7">
    <source>
        <dbReference type="ARBA" id="ARBA00023136"/>
    </source>
</evidence>
<gene>
    <name evidence="9" type="ORF">RUA8715_03703</name>
</gene>
<keyword evidence="6 8" id="KW-1133">Transmembrane helix</keyword>
<dbReference type="Pfam" id="PF01925">
    <property type="entry name" value="TauE"/>
    <property type="match status" value="1"/>
</dbReference>
<evidence type="ECO:0000256" key="5">
    <source>
        <dbReference type="ARBA" id="ARBA00022692"/>
    </source>
</evidence>
<proteinExistence type="inferred from homology"/>
<feature type="transmembrane region" description="Helical" evidence="8">
    <location>
        <begin position="137"/>
        <end position="156"/>
    </location>
</feature>
<dbReference type="EMBL" id="FXYG01000005">
    <property type="protein sequence ID" value="SMX49268.1"/>
    <property type="molecule type" value="Genomic_DNA"/>
</dbReference>
<keyword evidence="7 8" id="KW-0472">Membrane</keyword>
<dbReference type="OrthoDB" id="9800873at2"/>
<name>A0A238L2T9_9RHOB</name>
<evidence type="ECO:0000256" key="2">
    <source>
        <dbReference type="ARBA" id="ARBA00009142"/>
    </source>
</evidence>
<evidence type="ECO:0000256" key="1">
    <source>
        <dbReference type="ARBA" id="ARBA00004651"/>
    </source>
</evidence>
<accession>A0A238L2T9</accession>
<evidence type="ECO:0000256" key="8">
    <source>
        <dbReference type="RuleBase" id="RU363041"/>
    </source>
</evidence>
<reference evidence="10" key="1">
    <citation type="submission" date="2017-05" db="EMBL/GenBank/DDBJ databases">
        <authorList>
            <person name="Rodrigo-Torres L."/>
            <person name="Arahal R. D."/>
            <person name="Lucena T."/>
        </authorList>
    </citation>
    <scope>NUCLEOTIDE SEQUENCE [LARGE SCALE GENOMIC DNA]</scope>
    <source>
        <strain evidence="10">CECT 8715</strain>
    </source>
</reference>
<protein>
    <recommendedName>
        <fullName evidence="8">Probable membrane transporter protein</fullName>
    </recommendedName>
</protein>
<evidence type="ECO:0000313" key="9">
    <source>
        <dbReference type="EMBL" id="SMX49268.1"/>
    </source>
</evidence>
<dbReference type="RefSeq" id="WP_093965287.1">
    <property type="nucleotide sequence ID" value="NZ_FXYG01000005.1"/>
</dbReference>
<feature type="transmembrane region" description="Helical" evidence="8">
    <location>
        <begin position="230"/>
        <end position="248"/>
    </location>
</feature>
<dbReference type="PANTHER" id="PTHR30269:SF32">
    <property type="entry name" value="MEMBRANE TRANSPORTER PROTEIN-RELATED"/>
    <property type="match status" value="1"/>
</dbReference>
<keyword evidence="3" id="KW-0813">Transport</keyword>
<evidence type="ECO:0000256" key="4">
    <source>
        <dbReference type="ARBA" id="ARBA00022475"/>
    </source>
</evidence>
<dbReference type="PANTHER" id="PTHR30269">
    <property type="entry name" value="TRANSMEMBRANE PROTEIN YFCA"/>
    <property type="match status" value="1"/>
</dbReference>
<feature type="transmembrane region" description="Helical" evidence="8">
    <location>
        <begin position="37"/>
        <end position="60"/>
    </location>
</feature>
<comment type="similarity">
    <text evidence="2 8">Belongs to the 4-toluene sulfonate uptake permease (TSUP) (TC 2.A.102) family.</text>
</comment>
<feature type="transmembrane region" description="Helical" evidence="8">
    <location>
        <begin position="205"/>
        <end position="224"/>
    </location>
</feature>
<feature type="transmembrane region" description="Helical" evidence="8">
    <location>
        <begin position="81"/>
        <end position="100"/>
    </location>
</feature>
<comment type="subcellular location">
    <subcellularLocation>
        <location evidence="1 8">Cell membrane</location>
        <topology evidence="1 8">Multi-pass membrane protein</topology>
    </subcellularLocation>
</comment>
<dbReference type="Proteomes" id="UP000202485">
    <property type="component" value="Unassembled WGS sequence"/>
</dbReference>
<evidence type="ECO:0000256" key="6">
    <source>
        <dbReference type="ARBA" id="ARBA00022989"/>
    </source>
</evidence>
<dbReference type="GO" id="GO:0005886">
    <property type="term" value="C:plasma membrane"/>
    <property type="evidence" value="ECO:0007669"/>
    <property type="project" value="UniProtKB-SubCell"/>
</dbReference>
<dbReference type="AlphaFoldDB" id="A0A238L2T9"/>
<feature type="transmembrane region" description="Helical" evidence="8">
    <location>
        <begin position="176"/>
        <end position="198"/>
    </location>
</feature>
<sequence>MDLFSLMSLPELCLAFAVAFLAGAVKGMVGFAMPMVLISGLSMMLPPQLALAGLILPTVVTNGIQALREGRAAAMSSIRQFRVFLSVGLVFLLGSAQLISLVPSQAFLLMIGIPVTFFATIQLLGVKLSLSEQSPKIEAAVGAVTGFIGGISAVWGPPTVAYLTALNTPKSEQLRIQGVIYGLGALALVVAHIGSGVLRAETVPFSAALTLPALAGMWLGLRMHDRIDQATFRKATLLVLMIAGANLLRRGVFG</sequence>
<keyword evidence="10" id="KW-1185">Reference proteome</keyword>
<organism evidence="9 10">
    <name type="scientific">Ruegeria arenilitoris</name>
    <dbReference type="NCBI Taxonomy" id="1173585"/>
    <lineage>
        <taxon>Bacteria</taxon>
        <taxon>Pseudomonadati</taxon>
        <taxon>Pseudomonadota</taxon>
        <taxon>Alphaproteobacteria</taxon>
        <taxon>Rhodobacterales</taxon>
        <taxon>Roseobacteraceae</taxon>
        <taxon>Ruegeria</taxon>
    </lineage>
</organism>
<evidence type="ECO:0000256" key="3">
    <source>
        <dbReference type="ARBA" id="ARBA00022448"/>
    </source>
</evidence>
<dbReference type="InterPro" id="IPR002781">
    <property type="entry name" value="TM_pro_TauE-like"/>
</dbReference>
<feature type="transmembrane region" description="Helical" evidence="8">
    <location>
        <begin position="106"/>
        <end position="125"/>
    </location>
</feature>
<keyword evidence="5 8" id="KW-0812">Transmembrane</keyword>
<keyword evidence="4 8" id="KW-1003">Cell membrane</keyword>
<dbReference type="InterPro" id="IPR052017">
    <property type="entry name" value="TSUP"/>
</dbReference>